<dbReference type="PANTHER" id="PTHR32305">
    <property type="match status" value="1"/>
</dbReference>
<evidence type="ECO:0000259" key="1">
    <source>
        <dbReference type="Pfam" id="PF15545"/>
    </source>
</evidence>
<dbReference type="PANTHER" id="PTHR32305:SF17">
    <property type="entry name" value="TRNA NUCLEASE WAPA"/>
    <property type="match status" value="1"/>
</dbReference>
<gene>
    <name evidence="2" type="ORF">Q428_14025</name>
</gene>
<evidence type="ECO:0000313" key="2">
    <source>
        <dbReference type="EMBL" id="EYE87298.1"/>
    </source>
</evidence>
<name>A0A017RRA3_9CLOT</name>
<sequence>NKVEKVNNNGSEIFYAYDKNGNIETITENSKVIKYTYNALNELTREDNEVLNKTIVYSYDDGGNILTKTEYPYTTGTPANPTKTYNYTYGDTNWKDKLTAFDGKEITYDAIGNPLTYNGWDYTWEMGRQLSGMSKPGMDVSYKYNSEGIRTEKTVNGSTTKYTIVGGKVTYEKNETTGGDRIYYTYDSSDNLVSMNYCGTEYFYIRNAQGDIIGLANTNGNKVVSYTYDSWGKLISIKDQNGNDITNSTGHIGYKNPYRYRGYRFDNETGMYYLQSRYYSPEFCRMLNADDTDVLDNTLEDLTDKNLFAYCDNNPVNRSDEGGYFWETILDIGSIGWSAYDLISKPSWANAGYLAWDIGATVIPFVPGSYTAKGVKAVSKVDDVVDTAKVVKNTGRTGKQARLREIAKDDKVSSALRGEIKRDINQINRGKRTTIRVPNGYQMAHKRGYEARKGFGYSHSVLNDTNLHKLQHKYDKYGRRR</sequence>
<reference evidence="2 3" key="1">
    <citation type="journal article" date="2014" name="Genome Announc.">
        <title>Draft Genome Sequence of Fervidicella metallireducens Strain AeBT, an Iron-Reducing Thermoanaerobe from the Great Artesian Basin.</title>
        <authorList>
            <person name="Patel B.K."/>
        </authorList>
    </citation>
    <scope>NUCLEOTIDE SEQUENCE [LARGE SCALE GENOMIC DNA]</scope>
    <source>
        <strain evidence="2 3">AeB</strain>
    </source>
</reference>
<dbReference type="STRING" id="1403537.Q428_14025"/>
<accession>A0A017RRA3</accession>
<dbReference type="InterPro" id="IPR006530">
    <property type="entry name" value="YD"/>
</dbReference>
<dbReference type="AlphaFoldDB" id="A0A017RRA3"/>
<evidence type="ECO:0000313" key="3">
    <source>
        <dbReference type="Proteomes" id="UP000019681"/>
    </source>
</evidence>
<dbReference type="InterPro" id="IPR022385">
    <property type="entry name" value="Rhs_assc_core"/>
</dbReference>
<dbReference type="Gene3D" id="2.180.10.10">
    <property type="entry name" value="RHS repeat-associated core"/>
    <property type="match status" value="1"/>
</dbReference>
<dbReference type="NCBIfam" id="TIGR01643">
    <property type="entry name" value="YD_repeat_2x"/>
    <property type="match status" value="1"/>
</dbReference>
<comment type="caution">
    <text evidence="2">The sequence shown here is derived from an EMBL/GenBank/DDBJ whole genome shotgun (WGS) entry which is preliminary data.</text>
</comment>
<dbReference type="NCBIfam" id="TIGR03696">
    <property type="entry name" value="Rhs_assc_core"/>
    <property type="match status" value="1"/>
</dbReference>
<organism evidence="2 3">
    <name type="scientific">Fervidicella metallireducens AeB</name>
    <dbReference type="NCBI Taxonomy" id="1403537"/>
    <lineage>
        <taxon>Bacteria</taxon>
        <taxon>Bacillati</taxon>
        <taxon>Bacillota</taxon>
        <taxon>Clostridia</taxon>
        <taxon>Eubacteriales</taxon>
        <taxon>Clostridiaceae</taxon>
        <taxon>Fervidicella</taxon>
    </lineage>
</organism>
<dbReference type="RefSeq" id="WP_242847848.1">
    <property type="nucleotide sequence ID" value="NZ_AZQP01000071.1"/>
</dbReference>
<dbReference type="EMBL" id="AZQP01000071">
    <property type="protein sequence ID" value="EYE87298.1"/>
    <property type="molecule type" value="Genomic_DNA"/>
</dbReference>
<feature type="non-terminal residue" evidence="2">
    <location>
        <position position="1"/>
    </location>
</feature>
<protein>
    <recommendedName>
        <fullName evidence="1">Bacterial toxin 8 domain-containing protein</fullName>
    </recommendedName>
</protein>
<proteinExistence type="predicted"/>
<dbReference type="Proteomes" id="UP000019681">
    <property type="component" value="Unassembled WGS sequence"/>
</dbReference>
<keyword evidence="3" id="KW-1185">Reference proteome</keyword>
<dbReference type="InterPro" id="IPR029097">
    <property type="entry name" value="Ntox8"/>
</dbReference>
<feature type="domain" description="Bacterial toxin 8" evidence="1">
    <location>
        <begin position="407"/>
        <end position="475"/>
    </location>
</feature>
<dbReference type="InterPro" id="IPR050708">
    <property type="entry name" value="T6SS_VgrG/RHS"/>
</dbReference>
<dbReference type="Pfam" id="PF15545">
    <property type="entry name" value="Ntox8"/>
    <property type="match status" value="1"/>
</dbReference>